<organism evidence="3 4">
    <name type="scientific">Magnaporthiopsis poae (strain ATCC 64411 / 73-15)</name>
    <name type="common">Kentucky bluegrass fungus</name>
    <name type="synonym">Magnaporthe poae</name>
    <dbReference type="NCBI Taxonomy" id="644358"/>
    <lineage>
        <taxon>Eukaryota</taxon>
        <taxon>Fungi</taxon>
        <taxon>Dikarya</taxon>
        <taxon>Ascomycota</taxon>
        <taxon>Pezizomycotina</taxon>
        <taxon>Sordariomycetes</taxon>
        <taxon>Sordariomycetidae</taxon>
        <taxon>Magnaporthales</taxon>
        <taxon>Magnaporthaceae</taxon>
        <taxon>Magnaporthiopsis</taxon>
    </lineage>
</organism>
<evidence type="ECO:0000256" key="1">
    <source>
        <dbReference type="SAM" id="MobiDB-lite"/>
    </source>
</evidence>
<dbReference type="AlphaFoldDB" id="A0A0C4DNJ0"/>
<reference evidence="3" key="4">
    <citation type="journal article" date="2015" name="G3 (Bethesda)">
        <title>Genome sequences of three phytopathogenic species of the Magnaporthaceae family of fungi.</title>
        <authorList>
            <person name="Okagaki L.H."/>
            <person name="Nunes C.C."/>
            <person name="Sailsbery J."/>
            <person name="Clay B."/>
            <person name="Brown D."/>
            <person name="John T."/>
            <person name="Oh Y."/>
            <person name="Young N."/>
            <person name="Fitzgerald M."/>
            <person name="Haas B.J."/>
            <person name="Zeng Q."/>
            <person name="Young S."/>
            <person name="Adiconis X."/>
            <person name="Fan L."/>
            <person name="Levin J.Z."/>
            <person name="Mitchell T.K."/>
            <person name="Okubara P.A."/>
            <person name="Farman M.L."/>
            <person name="Kohn L.M."/>
            <person name="Birren B."/>
            <person name="Ma L.-J."/>
            <person name="Dean R.A."/>
        </authorList>
    </citation>
    <scope>NUCLEOTIDE SEQUENCE</scope>
    <source>
        <strain evidence="3">ATCC 64411 / 73-15</strain>
    </source>
</reference>
<dbReference type="Proteomes" id="UP000011715">
    <property type="component" value="Unassembled WGS sequence"/>
</dbReference>
<feature type="region of interest" description="Disordered" evidence="1">
    <location>
        <begin position="324"/>
        <end position="343"/>
    </location>
</feature>
<dbReference type="EMBL" id="ADBL01000330">
    <property type="status" value="NOT_ANNOTATED_CDS"/>
    <property type="molecule type" value="Genomic_DNA"/>
</dbReference>
<name>A0A0C4DNJ0_MAGP6</name>
<protein>
    <submittedName>
        <fullName evidence="2 3">Uncharacterized protein</fullName>
    </submittedName>
</protein>
<feature type="region of interest" description="Disordered" evidence="1">
    <location>
        <begin position="1"/>
        <end position="28"/>
    </location>
</feature>
<dbReference type="EnsemblFungi" id="MAPG_01377T0">
    <property type="protein sequence ID" value="MAPG_01377T0"/>
    <property type="gene ID" value="MAPG_01377"/>
</dbReference>
<accession>A0A0C4DNJ0</accession>
<reference evidence="4" key="2">
    <citation type="submission" date="2010-05" db="EMBL/GenBank/DDBJ databases">
        <title>The genome sequence of Magnaporthe poae strain ATCC 64411.</title>
        <authorList>
            <person name="Ma L.-J."/>
            <person name="Dead R."/>
            <person name="Young S."/>
            <person name="Zeng Q."/>
            <person name="Koehrsen M."/>
            <person name="Alvarado L."/>
            <person name="Berlin A."/>
            <person name="Chapman S.B."/>
            <person name="Chen Z."/>
            <person name="Freedman E."/>
            <person name="Gellesch M."/>
            <person name="Goldberg J."/>
            <person name="Griggs A."/>
            <person name="Gujja S."/>
            <person name="Heilman E.R."/>
            <person name="Heiman D."/>
            <person name="Hepburn T."/>
            <person name="Howarth C."/>
            <person name="Jen D."/>
            <person name="Larson L."/>
            <person name="Mehta T."/>
            <person name="Neiman D."/>
            <person name="Pearson M."/>
            <person name="Roberts A."/>
            <person name="Saif S."/>
            <person name="Shea T."/>
            <person name="Shenoy N."/>
            <person name="Sisk P."/>
            <person name="Stolte C."/>
            <person name="Sykes S."/>
            <person name="Walk T."/>
            <person name="White J."/>
            <person name="Yandava C."/>
            <person name="Haas B."/>
            <person name="Nusbaum C."/>
            <person name="Birren B."/>
        </authorList>
    </citation>
    <scope>NUCLEOTIDE SEQUENCE [LARGE SCALE GENOMIC DNA]</scope>
    <source>
        <strain evidence="4">ATCC 64411 / 73-15</strain>
    </source>
</reference>
<proteinExistence type="predicted"/>
<evidence type="ECO:0000313" key="4">
    <source>
        <dbReference type="Proteomes" id="UP000011715"/>
    </source>
</evidence>
<gene>
    <name evidence="2" type="ORF">MAPG_01377</name>
</gene>
<dbReference type="OrthoDB" id="3922785at2759"/>
<evidence type="ECO:0000313" key="3">
    <source>
        <dbReference type="EnsemblFungi" id="MAPG_01377T0"/>
    </source>
</evidence>
<reference evidence="2" key="3">
    <citation type="submission" date="2011-03" db="EMBL/GenBank/DDBJ databases">
        <title>Annotation of Magnaporthe poae ATCC 64411.</title>
        <authorList>
            <person name="Ma L.-J."/>
            <person name="Dead R."/>
            <person name="Young S.K."/>
            <person name="Zeng Q."/>
            <person name="Gargeya S."/>
            <person name="Fitzgerald M."/>
            <person name="Haas B."/>
            <person name="Abouelleil A."/>
            <person name="Alvarado L."/>
            <person name="Arachchi H.M."/>
            <person name="Berlin A."/>
            <person name="Brown A."/>
            <person name="Chapman S.B."/>
            <person name="Chen Z."/>
            <person name="Dunbar C."/>
            <person name="Freedman E."/>
            <person name="Gearin G."/>
            <person name="Gellesch M."/>
            <person name="Goldberg J."/>
            <person name="Griggs A."/>
            <person name="Gujja S."/>
            <person name="Heiman D."/>
            <person name="Howarth C."/>
            <person name="Larson L."/>
            <person name="Lui A."/>
            <person name="MacDonald P.J.P."/>
            <person name="Mehta T."/>
            <person name="Montmayeur A."/>
            <person name="Murphy C."/>
            <person name="Neiman D."/>
            <person name="Pearson M."/>
            <person name="Priest M."/>
            <person name="Roberts A."/>
            <person name="Saif S."/>
            <person name="Shea T."/>
            <person name="Shenoy N."/>
            <person name="Sisk P."/>
            <person name="Stolte C."/>
            <person name="Sykes S."/>
            <person name="Yandava C."/>
            <person name="Wortman J."/>
            <person name="Nusbaum C."/>
            <person name="Birren B."/>
        </authorList>
    </citation>
    <scope>NUCLEOTIDE SEQUENCE</scope>
    <source>
        <strain evidence="2">ATCC 64411</strain>
    </source>
</reference>
<dbReference type="VEuPathDB" id="FungiDB:MAPG_01377"/>
<keyword evidence="4" id="KW-1185">Reference proteome</keyword>
<dbReference type="EMBL" id="GL876966">
    <property type="protein sequence ID" value="KLU82303.1"/>
    <property type="molecule type" value="Genomic_DNA"/>
</dbReference>
<reference evidence="3" key="5">
    <citation type="submission" date="2015-06" db="UniProtKB">
        <authorList>
            <consortium name="EnsemblFungi"/>
        </authorList>
    </citation>
    <scope>IDENTIFICATION</scope>
    <source>
        <strain evidence="3">ATCC 64411</strain>
    </source>
</reference>
<dbReference type="EMBL" id="ADBL01000329">
    <property type="status" value="NOT_ANNOTATED_CDS"/>
    <property type="molecule type" value="Genomic_DNA"/>
</dbReference>
<dbReference type="eggNOG" id="ENOG502SJ4R">
    <property type="taxonomic scope" value="Eukaryota"/>
</dbReference>
<dbReference type="OMA" id="TIARWIW"/>
<evidence type="ECO:0000313" key="2">
    <source>
        <dbReference type="EMBL" id="KLU82303.1"/>
    </source>
</evidence>
<sequence length="409" mass="45879">MAARPAAKKVEVTPRSPMPPPMTLPRGPAIKVRRYGQNDFDKFDEENARGSFLPVGSESVGKVEIECKYRWRQSQWGILGPQNPAGIVYMDIVFHQPDGYWLKNATVWITMGEDEKSTYARGSPKKRLGADEYAVQISEHYGPESLTGGKTSRTETKTTSLNPKVSILNVADIEGFSRTSEHTQERSKSWKFSGNVRRPQGCAGYRTLKWELIENDFDPDQPHSQEYRTAFAFEHSQRPVYMRVEIEGNLGRKSKRVWQNVNKRFSSCLGNKDKSTLTYIDLSKGPRSTYPLDELARSLKMAMELENYKNVPVVVPDPAPAKFFPDDDWAGNSPPEAGREQGTAEMVKSRLVASSSDVTTRWAPGEVPMAQFSSERVRQVCLAGVAQVMELPVSMKRLKVVAPILTGVV</sequence>
<reference evidence="2" key="1">
    <citation type="submission" date="2010-05" db="EMBL/GenBank/DDBJ databases">
        <title>The Genome Sequence of Magnaporthe poae strain ATCC 64411.</title>
        <authorList>
            <consortium name="The Broad Institute Genome Sequencing Platform"/>
            <consortium name="Broad Institute Genome Sequencing Center for Infectious Disease"/>
            <person name="Ma L.-J."/>
            <person name="Dead R."/>
            <person name="Young S."/>
            <person name="Zeng Q."/>
            <person name="Koehrsen M."/>
            <person name="Alvarado L."/>
            <person name="Berlin A."/>
            <person name="Chapman S.B."/>
            <person name="Chen Z."/>
            <person name="Freedman E."/>
            <person name="Gellesch M."/>
            <person name="Goldberg J."/>
            <person name="Griggs A."/>
            <person name="Gujja S."/>
            <person name="Heilman E.R."/>
            <person name="Heiman D."/>
            <person name="Hepburn T."/>
            <person name="Howarth C."/>
            <person name="Jen D."/>
            <person name="Larson L."/>
            <person name="Mehta T."/>
            <person name="Neiman D."/>
            <person name="Pearson M."/>
            <person name="Roberts A."/>
            <person name="Saif S."/>
            <person name="Shea T."/>
            <person name="Shenoy N."/>
            <person name="Sisk P."/>
            <person name="Stolte C."/>
            <person name="Sykes S."/>
            <person name="Walk T."/>
            <person name="White J."/>
            <person name="Yandava C."/>
            <person name="Haas B."/>
            <person name="Nusbaum C."/>
            <person name="Birren B."/>
        </authorList>
    </citation>
    <scope>NUCLEOTIDE SEQUENCE</scope>
    <source>
        <strain evidence="2">ATCC 64411</strain>
    </source>
</reference>